<sequence>MQSVKKYQIQSFFLTENLLKDDEWLFVDFRENPYYPGGAEESKIYCRCGRELKYQFVLASKQTGEKLSLGSTHFAQHTEIDPKVAQQVQAGVHQLDRGIDLILLSVDRGLTFPQRYYHHFINRGLKNQCSQAFLNRLIVFAKADLPLYEEDNQRLVHLLRASGFQFTAEVSPSAPDKNILKQLVILLQNYEIGEAIIIEEICSTLGVSMKDLSRWLAFFSGERLSVQIKQVNDCYYRIA</sequence>
<name>R2Q465_9ENTE</name>
<dbReference type="OrthoDB" id="2183421at2"/>
<gene>
    <name evidence="1" type="ORF">UAU_03291</name>
</gene>
<protein>
    <submittedName>
        <fullName evidence="1">Uncharacterized protein</fullName>
    </submittedName>
</protein>
<dbReference type="AlphaFoldDB" id="R2Q465"/>
<organism evidence="1 2">
    <name type="scientific">Enterococcus pallens ATCC BAA-351</name>
    <dbReference type="NCBI Taxonomy" id="1158607"/>
    <lineage>
        <taxon>Bacteria</taxon>
        <taxon>Bacillati</taxon>
        <taxon>Bacillota</taxon>
        <taxon>Bacilli</taxon>
        <taxon>Lactobacillales</taxon>
        <taxon>Enterococcaceae</taxon>
        <taxon>Enterococcus</taxon>
    </lineage>
</organism>
<accession>R2Q465</accession>
<dbReference type="eggNOG" id="ENOG5033GZE">
    <property type="taxonomic scope" value="Bacteria"/>
</dbReference>
<dbReference type="Proteomes" id="UP000013782">
    <property type="component" value="Unassembled WGS sequence"/>
</dbReference>
<dbReference type="RefSeq" id="WP_010758269.1">
    <property type="nucleotide sequence ID" value="NZ_ASWD01000004.1"/>
</dbReference>
<evidence type="ECO:0000313" key="2">
    <source>
        <dbReference type="Proteomes" id="UP000013782"/>
    </source>
</evidence>
<keyword evidence="2" id="KW-1185">Reference proteome</keyword>
<dbReference type="HOGENOM" id="CLU_1159664_0_0_9"/>
<evidence type="ECO:0000313" key="1">
    <source>
        <dbReference type="EMBL" id="EOH91332.1"/>
    </source>
</evidence>
<dbReference type="EMBL" id="AJAQ01000034">
    <property type="protein sequence ID" value="EOH91332.1"/>
    <property type="molecule type" value="Genomic_DNA"/>
</dbReference>
<proteinExistence type="predicted"/>
<reference evidence="1 2" key="1">
    <citation type="submission" date="2013-02" db="EMBL/GenBank/DDBJ databases">
        <title>The Genome Sequence of Enterococcus pallens BAA-351.</title>
        <authorList>
            <consortium name="The Broad Institute Genome Sequencing Platform"/>
            <consortium name="The Broad Institute Genome Sequencing Center for Infectious Disease"/>
            <person name="Earl A.M."/>
            <person name="Gilmore M.S."/>
            <person name="Lebreton F."/>
            <person name="Walker B."/>
            <person name="Young S.K."/>
            <person name="Zeng Q."/>
            <person name="Gargeya S."/>
            <person name="Fitzgerald M."/>
            <person name="Haas B."/>
            <person name="Abouelleil A."/>
            <person name="Alvarado L."/>
            <person name="Arachchi H.M."/>
            <person name="Berlin A.M."/>
            <person name="Chapman S.B."/>
            <person name="Dewar J."/>
            <person name="Goldberg J."/>
            <person name="Griggs A."/>
            <person name="Gujja S."/>
            <person name="Hansen M."/>
            <person name="Howarth C."/>
            <person name="Imamovic A."/>
            <person name="Larimer J."/>
            <person name="McCowan C."/>
            <person name="Murphy C."/>
            <person name="Neiman D."/>
            <person name="Pearson M."/>
            <person name="Priest M."/>
            <person name="Roberts A."/>
            <person name="Saif S."/>
            <person name="Shea T."/>
            <person name="Sisk P."/>
            <person name="Sykes S."/>
            <person name="Wortman J."/>
            <person name="Nusbaum C."/>
            <person name="Birren B."/>
        </authorList>
    </citation>
    <scope>NUCLEOTIDE SEQUENCE [LARGE SCALE GENOMIC DNA]</scope>
    <source>
        <strain evidence="1 2">ATCC BAA-351</strain>
    </source>
</reference>
<dbReference type="PATRIC" id="fig|1158607.3.peg.3278"/>
<comment type="caution">
    <text evidence="1">The sequence shown here is derived from an EMBL/GenBank/DDBJ whole genome shotgun (WGS) entry which is preliminary data.</text>
</comment>